<feature type="region of interest" description="Disordered" evidence="1">
    <location>
        <begin position="299"/>
        <end position="328"/>
    </location>
</feature>
<feature type="compositionally biased region" description="Low complexity" evidence="1">
    <location>
        <begin position="155"/>
        <end position="166"/>
    </location>
</feature>
<evidence type="ECO:0000256" key="1">
    <source>
        <dbReference type="SAM" id="MobiDB-lite"/>
    </source>
</evidence>
<keyword evidence="4" id="KW-1185">Reference proteome</keyword>
<evidence type="ECO:0000313" key="4">
    <source>
        <dbReference type="Proteomes" id="UP001484535"/>
    </source>
</evidence>
<feature type="region of interest" description="Disordered" evidence="1">
    <location>
        <begin position="251"/>
        <end position="283"/>
    </location>
</feature>
<keyword evidence="2" id="KW-0732">Signal</keyword>
<dbReference type="RefSeq" id="WP_346785213.1">
    <property type="nucleotide sequence ID" value="NZ_JBDLBR010000003.1"/>
</dbReference>
<protein>
    <submittedName>
        <fullName evidence="3">Uncharacterized protein</fullName>
    </submittedName>
</protein>
<comment type="caution">
    <text evidence="3">The sequence shown here is derived from an EMBL/GenBank/DDBJ whole genome shotgun (WGS) entry which is preliminary data.</text>
</comment>
<dbReference type="Proteomes" id="UP001484535">
    <property type="component" value="Unassembled WGS sequence"/>
</dbReference>
<evidence type="ECO:0000313" key="3">
    <source>
        <dbReference type="EMBL" id="MEN7537774.1"/>
    </source>
</evidence>
<proteinExistence type="predicted"/>
<feature type="chain" id="PRO_5047182268" evidence="2">
    <location>
        <begin position="22"/>
        <end position="328"/>
    </location>
</feature>
<feature type="region of interest" description="Disordered" evidence="1">
    <location>
        <begin position="155"/>
        <end position="238"/>
    </location>
</feature>
<gene>
    <name evidence="3" type="ORF">ABDJ38_11375</name>
</gene>
<accession>A0ABV0CY29</accession>
<reference evidence="3 4" key="1">
    <citation type="submission" date="2024-05" db="EMBL/GenBank/DDBJ databases">
        <authorList>
            <person name="Park S."/>
        </authorList>
    </citation>
    <scope>NUCLEOTIDE SEQUENCE [LARGE SCALE GENOMIC DNA]</scope>
    <source>
        <strain evidence="3 4">DGU5</strain>
    </source>
</reference>
<feature type="signal peptide" evidence="2">
    <location>
        <begin position="1"/>
        <end position="21"/>
    </location>
</feature>
<sequence length="328" mass="34517">MLNRLALALAALLMLPCAAMAETLEGTWALRIDDTTIFRFDLRQGDDGNWQGVWARPRSYRNNGVIFSSLDGRAEVMSRSASIQGDALRLTFNDPRPRSLPEVFRFRVTGEGTAELTYVDTGFAPLPLVRVGQGTEVGPFEDGRLYDRDNAQTEPARLAVPARAAPAPTPQPERPVRAAQPVQELPALATPAPRPQPVAELPALATPAPGPRVQPEAQPQMPAEPASSVPQGEVWRPDPSVSAAIATRAAALDGAAAPAAAQPMAEPELPATGSADSQTGVWQADPSVRAAIAARAAALNGLPEPAEESEATPARPDSGLGADFLEGL</sequence>
<evidence type="ECO:0000256" key="2">
    <source>
        <dbReference type="SAM" id="SignalP"/>
    </source>
</evidence>
<dbReference type="EMBL" id="JBDLBR010000003">
    <property type="protein sequence ID" value="MEN7537774.1"/>
    <property type="molecule type" value="Genomic_DNA"/>
</dbReference>
<name>A0ABV0CY29_9SPHN</name>
<feature type="compositionally biased region" description="Low complexity" evidence="1">
    <location>
        <begin position="251"/>
        <end position="271"/>
    </location>
</feature>
<organism evidence="3 4">
    <name type="scientific">Aurantiacibacter flavus</name>
    <dbReference type="NCBI Taxonomy" id="3145232"/>
    <lineage>
        <taxon>Bacteria</taxon>
        <taxon>Pseudomonadati</taxon>
        <taxon>Pseudomonadota</taxon>
        <taxon>Alphaproteobacteria</taxon>
        <taxon>Sphingomonadales</taxon>
        <taxon>Erythrobacteraceae</taxon>
        <taxon>Aurantiacibacter</taxon>
    </lineage>
</organism>
<feature type="compositionally biased region" description="Low complexity" evidence="1">
    <location>
        <begin position="214"/>
        <end position="226"/>
    </location>
</feature>